<dbReference type="AlphaFoldDB" id="A0A0L8HUB1"/>
<organism evidence="1">
    <name type="scientific">Octopus bimaculoides</name>
    <name type="common">California two-spotted octopus</name>
    <dbReference type="NCBI Taxonomy" id="37653"/>
    <lineage>
        <taxon>Eukaryota</taxon>
        <taxon>Metazoa</taxon>
        <taxon>Spiralia</taxon>
        <taxon>Lophotrochozoa</taxon>
        <taxon>Mollusca</taxon>
        <taxon>Cephalopoda</taxon>
        <taxon>Coleoidea</taxon>
        <taxon>Octopodiformes</taxon>
        <taxon>Octopoda</taxon>
        <taxon>Incirrata</taxon>
        <taxon>Octopodidae</taxon>
        <taxon>Octopus</taxon>
    </lineage>
</organism>
<sequence>MCGVCIPANTQIHKHTNRHSRLHSQICIYEIMLQYIQKCLYRYIYCVFKVI</sequence>
<name>A0A0L8HUB1_OCTBM</name>
<dbReference type="EMBL" id="KQ417284">
    <property type="protein sequence ID" value="KOF92782.1"/>
    <property type="molecule type" value="Genomic_DNA"/>
</dbReference>
<accession>A0A0L8HUB1</accession>
<protein>
    <submittedName>
        <fullName evidence="1">Uncharacterized protein</fullName>
    </submittedName>
</protein>
<proteinExistence type="predicted"/>
<gene>
    <name evidence="1" type="ORF">OCBIM_22005913mg</name>
</gene>
<reference evidence="1" key="1">
    <citation type="submission" date="2015-07" db="EMBL/GenBank/DDBJ databases">
        <title>MeaNS - Measles Nucleotide Surveillance Program.</title>
        <authorList>
            <person name="Tran T."/>
            <person name="Druce J."/>
        </authorList>
    </citation>
    <scope>NUCLEOTIDE SEQUENCE</scope>
    <source>
        <strain evidence="1">UCB-OBI-ISO-001</strain>
        <tissue evidence="1">Gonad</tissue>
    </source>
</reference>
<evidence type="ECO:0000313" key="1">
    <source>
        <dbReference type="EMBL" id="KOF92782.1"/>
    </source>
</evidence>